<dbReference type="Proteomes" id="UP001054837">
    <property type="component" value="Unassembled WGS sequence"/>
</dbReference>
<reference evidence="13 14" key="1">
    <citation type="submission" date="2021-06" db="EMBL/GenBank/DDBJ databases">
        <title>Caerostris darwini draft genome.</title>
        <authorList>
            <person name="Kono N."/>
            <person name="Arakawa K."/>
        </authorList>
    </citation>
    <scope>NUCLEOTIDE SEQUENCE [LARGE SCALE GENOMIC DNA]</scope>
</reference>
<dbReference type="GO" id="GO:0006887">
    <property type="term" value="P:exocytosis"/>
    <property type="evidence" value="ECO:0007669"/>
    <property type="project" value="UniProtKB-KW"/>
</dbReference>
<dbReference type="InterPro" id="IPR036770">
    <property type="entry name" value="Ankyrin_rpt-contain_sf"/>
</dbReference>
<dbReference type="InterPro" id="IPR002110">
    <property type="entry name" value="Ankyrin_rpt"/>
</dbReference>
<evidence type="ECO:0000256" key="2">
    <source>
        <dbReference type="ARBA" id="ARBA00004613"/>
    </source>
</evidence>
<organism evidence="13 14">
    <name type="scientific">Caerostris darwini</name>
    <dbReference type="NCBI Taxonomy" id="1538125"/>
    <lineage>
        <taxon>Eukaryota</taxon>
        <taxon>Metazoa</taxon>
        <taxon>Ecdysozoa</taxon>
        <taxon>Arthropoda</taxon>
        <taxon>Chelicerata</taxon>
        <taxon>Arachnida</taxon>
        <taxon>Araneae</taxon>
        <taxon>Araneomorphae</taxon>
        <taxon>Entelegynae</taxon>
        <taxon>Araneoidea</taxon>
        <taxon>Araneidae</taxon>
        <taxon>Caerostris</taxon>
    </lineage>
</organism>
<dbReference type="SUPFAM" id="SSF48403">
    <property type="entry name" value="Ankyrin repeat"/>
    <property type="match status" value="1"/>
</dbReference>
<evidence type="ECO:0000256" key="7">
    <source>
        <dbReference type="ARBA" id="ARBA00022699"/>
    </source>
</evidence>
<dbReference type="PANTHER" id="PTHR24171">
    <property type="entry name" value="ANKYRIN REPEAT DOMAIN-CONTAINING PROTEIN 39-RELATED"/>
    <property type="match status" value="1"/>
</dbReference>
<dbReference type="GO" id="GO:0005576">
    <property type="term" value="C:extracellular region"/>
    <property type="evidence" value="ECO:0007669"/>
    <property type="project" value="UniProtKB-SubCell"/>
</dbReference>
<evidence type="ECO:0000256" key="10">
    <source>
        <dbReference type="ARBA" id="ARBA00023043"/>
    </source>
</evidence>
<evidence type="ECO:0000313" key="14">
    <source>
        <dbReference type="Proteomes" id="UP001054837"/>
    </source>
</evidence>
<dbReference type="Gene3D" id="1.25.40.20">
    <property type="entry name" value="Ankyrin repeat-containing domain"/>
    <property type="match status" value="3"/>
</dbReference>
<evidence type="ECO:0000256" key="9">
    <source>
        <dbReference type="ARBA" id="ARBA00023028"/>
    </source>
</evidence>
<comment type="subcellular location">
    <subcellularLocation>
        <location evidence="2">Secreted</location>
    </subcellularLocation>
    <subcellularLocation>
        <location evidence="1">Target cell membrane</location>
    </subcellularLocation>
</comment>
<feature type="repeat" description="ANK" evidence="12">
    <location>
        <begin position="37"/>
        <end position="71"/>
    </location>
</feature>
<keyword evidence="5" id="KW-1052">Target cell membrane</keyword>
<dbReference type="AlphaFoldDB" id="A0AAV4UAP7"/>
<dbReference type="Pfam" id="PF12796">
    <property type="entry name" value="Ank_2"/>
    <property type="match status" value="2"/>
</dbReference>
<evidence type="ECO:0000256" key="4">
    <source>
        <dbReference type="ARBA" id="ARBA00022525"/>
    </source>
</evidence>
<gene>
    <name evidence="13" type="ORF">CDAR_278031</name>
</gene>
<dbReference type="GO" id="GO:0044218">
    <property type="term" value="C:other organism cell membrane"/>
    <property type="evidence" value="ECO:0007669"/>
    <property type="project" value="UniProtKB-KW"/>
</dbReference>
<sequence length="270" mass="30862">MAVRTVLHNLARSKEDNLRDIQKYLKIGSNVNKRDIDGNRPLHLAALNEKDNLQDVQELINAGANVNATNNYGSTALHFAVIRCKYRVIELLLKCEIDVDIQDDLENSALHYAVDKCAGLQALDHTHVCPVEHVHSDIWIVRELLSWDADTGLFGRNDETPLMWAVRDNNLEVVKNLVKFGASVTVLNKYMKTPLHFMLDRPQANISMMLKLMNSGNHEKFINGCMEGFYMLYWAQTSWQPIKPTSGCKSIRKVQSTLICRCRIKRKKRS</sequence>
<feature type="repeat" description="ANK" evidence="12">
    <location>
        <begin position="72"/>
        <end position="104"/>
    </location>
</feature>
<feature type="repeat" description="ANK" evidence="12">
    <location>
        <begin position="157"/>
        <end position="189"/>
    </location>
</feature>
<dbReference type="GO" id="GO:0090729">
    <property type="term" value="F:toxin activity"/>
    <property type="evidence" value="ECO:0007669"/>
    <property type="project" value="UniProtKB-KW"/>
</dbReference>
<keyword evidence="9" id="KW-0638">Presynaptic neurotoxin</keyword>
<accession>A0AAV4UAP7</accession>
<keyword evidence="4" id="KW-0964">Secreted</keyword>
<evidence type="ECO:0000256" key="6">
    <source>
        <dbReference type="ARBA" id="ARBA00022656"/>
    </source>
</evidence>
<evidence type="ECO:0000256" key="5">
    <source>
        <dbReference type="ARBA" id="ARBA00022537"/>
    </source>
</evidence>
<dbReference type="EMBL" id="BPLQ01010982">
    <property type="protein sequence ID" value="GIY54849.1"/>
    <property type="molecule type" value="Genomic_DNA"/>
</dbReference>
<evidence type="ECO:0000256" key="1">
    <source>
        <dbReference type="ARBA" id="ARBA00004175"/>
    </source>
</evidence>
<dbReference type="SMART" id="SM00248">
    <property type="entry name" value="ANK"/>
    <property type="match status" value="4"/>
</dbReference>
<keyword evidence="14" id="KW-1185">Reference proteome</keyword>
<dbReference type="GO" id="GO:0044231">
    <property type="term" value="C:host cell presynaptic membrane"/>
    <property type="evidence" value="ECO:0007669"/>
    <property type="project" value="UniProtKB-KW"/>
</dbReference>
<keyword evidence="7" id="KW-0528">Neurotoxin</keyword>
<keyword evidence="11" id="KW-0472">Membrane</keyword>
<comment type="caution">
    <text evidence="13">The sequence shown here is derived from an EMBL/GenBank/DDBJ whole genome shotgun (WGS) entry which is preliminary data.</text>
</comment>
<keyword evidence="3" id="KW-0268">Exocytosis</keyword>
<protein>
    <submittedName>
        <fullName evidence="13">Uncharacterized protein</fullName>
    </submittedName>
</protein>
<keyword evidence="10 12" id="KW-0040">ANK repeat</keyword>
<keyword evidence="8" id="KW-0677">Repeat</keyword>
<dbReference type="PROSITE" id="PS50088">
    <property type="entry name" value="ANK_REPEAT"/>
    <property type="match status" value="3"/>
</dbReference>
<evidence type="ECO:0000256" key="12">
    <source>
        <dbReference type="PROSITE-ProRule" id="PRU00023"/>
    </source>
</evidence>
<evidence type="ECO:0000256" key="11">
    <source>
        <dbReference type="ARBA" id="ARBA00023298"/>
    </source>
</evidence>
<keyword evidence="11" id="KW-1053">Target membrane</keyword>
<keyword evidence="6" id="KW-0800">Toxin</keyword>
<dbReference type="PANTHER" id="PTHR24171:SF9">
    <property type="entry name" value="ANKYRIN REPEAT DOMAIN-CONTAINING PROTEIN 39"/>
    <property type="match status" value="1"/>
</dbReference>
<evidence type="ECO:0000313" key="13">
    <source>
        <dbReference type="EMBL" id="GIY54849.1"/>
    </source>
</evidence>
<name>A0AAV4UAP7_9ARAC</name>
<proteinExistence type="predicted"/>
<dbReference type="PROSITE" id="PS50297">
    <property type="entry name" value="ANK_REP_REGION"/>
    <property type="match status" value="3"/>
</dbReference>
<evidence type="ECO:0000256" key="8">
    <source>
        <dbReference type="ARBA" id="ARBA00022737"/>
    </source>
</evidence>
<evidence type="ECO:0000256" key="3">
    <source>
        <dbReference type="ARBA" id="ARBA00022483"/>
    </source>
</evidence>